<evidence type="ECO:0000313" key="1">
    <source>
        <dbReference type="EMBL" id="QJA61533.1"/>
    </source>
</evidence>
<organism evidence="2">
    <name type="scientific">viral metagenome</name>
    <dbReference type="NCBI Taxonomy" id="1070528"/>
    <lineage>
        <taxon>unclassified sequences</taxon>
        <taxon>metagenomes</taxon>
        <taxon>organismal metagenomes</taxon>
    </lineage>
</organism>
<dbReference type="EMBL" id="MT142416">
    <property type="protein sequence ID" value="QJA80307.1"/>
    <property type="molecule type" value="Genomic_DNA"/>
</dbReference>
<dbReference type="AlphaFoldDB" id="A0A6M3KED2"/>
<sequence>MIVKLKISEADWQQTVIELAKLSGWSVAHFRSVRVQRKDGSVYYQTPVQADGSGFVDLILAKEGHSVVFAELKVGRNKPSPEQKAWLELLASCPNSQVFLWYPEDFEDVKWILLGGQNNETGGINHGR</sequence>
<dbReference type="Gene3D" id="3.40.1350.10">
    <property type="match status" value="1"/>
</dbReference>
<reference evidence="2" key="1">
    <citation type="submission" date="2020-03" db="EMBL/GenBank/DDBJ databases">
        <title>The deep terrestrial virosphere.</title>
        <authorList>
            <person name="Holmfeldt K."/>
            <person name="Nilsson E."/>
            <person name="Simone D."/>
            <person name="Lopez-Fernandez M."/>
            <person name="Wu X."/>
            <person name="de Brujin I."/>
            <person name="Lundin D."/>
            <person name="Andersson A."/>
            <person name="Bertilsson S."/>
            <person name="Dopson M."/>
        </authorList>
    </citation>
    <scope>NUCLEOTIDE SEQUENCE</scope>
    <source>
        <strain evidence="2">MM415A00747</strain>
        <strain evidence="1">MM415B00927</strain>
    </source>
</reference>
<evidence type="ECO:0000313" key="2">
    <source>
        <dbReference type="EMBL" id="QJA80307.1"/>
    </source>
</evidence>
<proteinExistence type="predicted"/>
<dbReference type="GO" id="GO:0003676">
    <property type="term" value="F:nucleic acid binding"/>
    <property type="evidence" value="ECO:0007669"/>
    <property type="project" value="InterPro"/>
</dbReference>
<dbReference type="EMBL" id="MT141444">
    <property type="protein sequence ID" value="QJA61533.1"/>
    <property type="molecule type" value="Genomic_DNA"/>
</dbReference>
<evidence type="ECO:0008006" key="3">
    <source>
        <dbReference type="Google" id="ProtNLM"/>
    </source>
</evidence>
<gene>
    <name evidence="2" type="ORF">MM415A00747_0013</name>
    <name evidence="1" type="ORF">MM415B00927_0020</name>
</gene>
<name>A0A6M3KED2_9ZZZZ</name>
<dbReference type="InterPro" id="IPR011856">
    <property type="entry name" value="tRNA_endonuc-like_dom_sf"/>
</dbReference>
<protein>
    <recommendedName>
        <fullName evidence="3">VRR-NUC domain-containing protein</fullName>
    </recommendedName>
</protein>
<accession>A0A6M3KED2</accession>